<evidence type="ECO:0000313" key="4">
    <source>
        <dbReference type="Proteomes" id="UP000244052"/>
    </source>
</evidence>
<protein>
    <submittedName>
        <fullName evidence="3">Topoisomerase</fullName>
    </submittedName>
</protein>
<keyword evidence="1" id="KW-0175">Coiled coil</keyword>
<organism evidence="3 4">
    <name type="scientific">Ectopseudomonas oleovorans</name>
    <name type="common">Pseudomonas oleovorans</name>
    <dbReference type="NCBI Taxonomy" id="301"/>
    <lineage>
        <taxon>Bacteria</taxon>
        <taxon>Pseudomonadati</taxon>
        <taxon>Pseudomonadota</taxon>
        <taxon>Gammaproteobacteria</taxon>
        <taxon>Pseudomonadales</taxon>
        <taxon>Pseudomonadaceae</taxon>
        <taxon>Ectopseudomonas</taxon>
    </lineage>
</organism>
<evidence type="ECO:0000259" key="2">
    <source>
        <dbReference type="Pfam" id="PF13362"/>
    </source>
</evidence>
<accession>A0A2T5PD16</accession>
<dbReference type="CDD" id="cd01029">
    <property type="entry name" value="TOPRIM_primases"/>
    <property type="match status" value="1"/>
</dbReference>
<keyword evidence="4" id="KW-1185">Reference proteome</keyword>
<name>A0A2T5PD16_ECTOL</name>
<dbReference type="AlphaFoldDB" id="A0A2T5PD16"/>
<proteinExistence type="predicted"/>
<dbReference type="InterPro" id="IPR034154">
    <property type="entry name" value="TOPRIM_DnaG/twinkle"/>
</dbReference>
<sequence>MTDPVFQFRDAMQASYGPLEWVPVPDGTLRRFHVPGDKAGTQNGWYVLYPDGIASGCFGSWKAGASHTWSSREPANPLEAEQVRQRIEQARRQREADQHQRQQAAAEYAARLWRDARRADPGHPYLTAKGCRPYNLRQQGDVLLVPLYHGGELVNLQRIGADGQKRFLSGGRVKGCYSPIGTLEPGQPLYVCEGWATGATLHAETGHPVACAMNAGNLLEAGRHLQRRHPEAVFIFAGDDDRQTEGNPGRTAANAAAVAVGGQVVFPEWPDDAPPNLSDYNDLRQWLESQQ</sequence>
<feature type="coiled-coil region" evidence="1">
    <location>
        <begin position="80"/>
        <end position="107"/>
    </location>
</feature>
<dbReference type="RefSeq" id="WP_108235224.1">
    <property type="nucleotide sequence ID" value="NZ_QASO01000142.1"/>
</dbReference>
<dbReference type="InterPro" id="IPR006171">
    <property type="entry name" value="TOPRIM_dom"/>
</dbReference>
<keyword evidence="3" id="KW-0413">Isomerase</keyword>
<dbReference type="EMBL" id="QASO01000142">
    <property type="protein sequence ID" value="PTU75597.1"/>
    <property type="molecule type" value="Genomic_DNA"/>
</dbReference>
<evidence type="ECO:0000313" key="3">
    <source>
        <dbReference type="EMBL" id="PTU75597.1"/>
    </source>
</evidence>
<feature type="domain" description="Toprim" evidence="2">
    <location>
        <begin position="189"/>
        <end position="284"/>
    </location>
</feature>
<reference evidence="3 4" key="1">
    <citation type="submission" date="2018-04" db="EMBL/GenBank/DDBJ databases">
        <title>Pseudomonas sp. nov., isolated from mangrove soil.</title>
        <authorList>
            <person name="Chen C."/>
        </authorList>
    </citation>
    <scope>NUCLEOTIDE SEQUENCE [LARGE SCALE GENOMIC DNA]</scope>
    <source>
        <strain evidence="3 4">JCM 14246</strain>
    </source>
</reference>
<gene>
    <name evidence="3" type="ORF">DBO86_25505</name>
</gene>
<dbReference type="Proteomes" id="UP000244052">
    <property type="component" value="Unassembled WGS sequence"/>
</dbReference>
<comment type="caution">
    <text evidence="3">The sequence shown here is derived from an EMBL/GenBank/DDBJ whole genome shotgun (WGS) entry which is preliminary data.</text>
</comment>
<dbReference type="GO" id="GO:0016853">
    <property type="term" value="F:isomerase activity"/>
    <property type="evidence" value="ECO:0007669"/>
    <property type="project" value="UniProtKB-KW"/>
</dbReference>
<dbReference type="Pfam" id="PF13362">
    <property type="entry name" value="Toprim_3"/>
    <property type="match status" value="1"/>
</dbReference>
<evidence type="ECO:0000256" key="1">
    <source>
        <dbReference type="SAM" id="Coils"/>
    </source>
</evidence>